<dbReference type="eggNOG" id="COG1028">
    <property type="taxonomic scope" value="Bacteria"/>
</dbReference>
<name>A3VA33_9RHOB</name>
<dbReference type="InterPro" id="IPR020904">
    <property type="entry name" value="Sc_DH/Rdtase_CS"/>
</dbReference>
<reference evidence="2 3" key="1">
    <citation type="journal article" date="2010" name="J. Bacteriol.">
        <title>Genome sequences of Pelagibaca bermudensis HTCC2601T and Maritimibacter alkaliphilus HTCC2654T, the type strains of two marine Roseobacter genera.</title>
        <authorList>
            <person name="Thrash J.C."/>
            <person name="Cho J.C."/>
            <person name="Ferriera S."/>
            <person name="Johnson J."/>
            <person name="Vergin K.L."/>
            <person name="Giovannoni S.J."/>
        </authorList>
    </citation>
    <scope>NUCLEOTIDE SEQUENCE [LARGE SCALE GENOMIC DNA]</scope>
    <source>
        <strain evidence="2 3">HTCC2654</strain>
    </source>
</reference>
<dbReference type="OrthoDB" id="9779623at2"/>
<protein>
    <submittedName>
        <fullName evidence="2">3-oxoacyl-(Acyl-carrier protein) reductase</fullName>
    </submittedName>
</protein>
<comment type="caution">
    <text evidence="2">The sequence shown here is derived from an EMBL/GenBank/DDBJ whole genome shotgun (WGS) entry which is preliminary data.</text>
</comment>
<dbReference type="InterPro" id="IPR002347">
    <property type="entry name" value="SDR_fam"/>
</dbReference>
<evidence type="ECO:0000313" key="2">
    <source>
        <dbReference type="EMBL" id="EAQ14774.1"/>
    </source>
</evidence>
<dbReference type="EMBL" id="AAMT01000001">
    <property type="protein sequence ID" value="EAQ14774.1"/>
    <property type="molecule type" value="Genomic_DNA"/>
</dbReference>
<dbReference type="STRING" id="314271.RB2654_19363"/>
<dbReference type="Gene3D" id="3.40.50.720">
    <property type="entry name" value="NAD(P)-binding Rossmann-like Domain"/>
    <property type="match status" value="1"/>
</dbReference>
<dbReference type="RefSeq" id="WP_008334640.1">
    <property type="nucleotide sequence ID" value="NZ_CH902578.1"/>
</dbReference>
<comment type="similarity">
    <text evidence="1">Belongs to the short-chain dehydrogenases/reductases (SDR) family.</text>
</comment>
<gene>
    <name evidence="2" type="ORF">RB2654_19363</name>
</gene>
<evidence type="ECO:0000313" key="3">
    <source>
        <dbReference type="Proteomes" id="UP000002931"/>
    </source>
</evidence>
<proteinExistence type="inferred from homology"/>
<dbReference type="PROSITE" id="PS00061">
    <property type="entry name" value="ADH_SHORT"/>
    <property type="match status" value="1"/>
</dbReference>
<dbReference type="FunFam" id="3.40.50.720:FF:000084">
    <property type="entry name" value="Short-chain dehydrogenase reductase"/>
    <property type="match status" value="1"/>
</dbReference>
<keyword evidence="3" id="KW-1185">Reference proteome</keyword>
<sequence>MTLENVPGISGKAFAVLGAGQGIGRATVQALAAAGARVACVDRDEGLAQAVAGAVGGLALSGDVTRRGDMERMFQDAADWADGCLGGVVDIVGIADVRAIADMDDEGWNEQFDLTLRHAFLTVQIAPRFMPEGGALAFVSSMSSTRAVENQTVYGASKAALNQFVAGAACELGPKGIRVNAVSPGFVRTPRLVAALGDDFWAELNGYIPVGRPCEPVDIAGPLMFLCSDLAACISGQTLTVDGGTSTQAHMPKIPLKRKAMGATA</sequence>
<dbReference type="Proteomes" id="UP000002931">
    <property type="component" value="Unassembled WGS sequence"/>
</dbReference>
<dbReference type="GO" id="GO:0016616">
    <property type="term" value="F:oxidoreductase activity, acting on the CH-OH group of donors, NAD or NADP as acceptor"/>
    <property type="evidence" value="ECO:0007669"/>
    <property type="project" value="TreeGrafter"/>
</dbReference>
<evidence type="ECO:0000256" key="1">
    <source>
        <dbReference type="ARBA" id="ARBA00006484"/>
    </source>
</evidence>
<organism evidence="2 3">
    <name type="scientific">Maritimibacter alkaliphilus HTCC2654</name>
    <dbReference type="NCBI Taxonomy" id="314271"/>
    <lineage>
        <taxon>Bacteria</taxon>
        <taxon>Pseudomonadati</taxon>
        <taxon>Pseudomonadota</taxon>
        <taxon>Alphaproteobacteria</taxon>
        <taxon>Rhodobacterales</taxon>
        <taxon>Roseobacteraceae</taxon>
        <taxon>Maritimibacter</taxon>
    </lineage>
</organism>
<dbReference type="PANTHER" id="PTHR42760">
    <property type="entry name" value="SHORT-CHAIN DEHYDROGENASES/REDUCTASES FAMILY MEMBER"/>
    <property type="match status" value="1"/>
</dbReference>
<dbReference type="SUPFAM" id="SSF51735">
    <property type="entry name" value="NAD(P)-binding Rossmann-fold domains"/>
    <property type="match status" value="1"/>
</dbReference>
<dbReference type="PRINTS" id="PR00081">
    <property type="entry name" value="GDHRDH"/>
</dbReference>
<dbReference type="AlphaFoldDB" id="A3VA33"/>
<dbReference type="HOGENOM" id="CLU_010194_1_2_5"/>
<dbReference type="InterPro" id="IPR036291">
    <property type="entry name" value="NAD(P)-bd_dom_sf"/>
</dbReference>
<dbReference type="CDD" id="cd05233">
    <property type="entry name" value="SDR_c"/>
    <property type="match status" value="1"/>
</dbReference>
<dbReference type="Pfam" id="PF13561">
    <property type="entry name" value="adh_short_C2"/>
    <property type="match status" value="1"/>
</dbReference>
<accession>A3VA33</accession>